<feature type="compositionally biased region" description="Polar residues" evidence="1">
    <location>
        <begin position="43"/>
        <end position="52"/>
    </location>
</feature>
<accession>A0A2N5UQ67</accession>
<dbReference type="EMBL" id="PGCI01000109">
    <property type="protein sequence ID" value="PLW39902.1"/>
    <property type="molecule type" value="Genomic_DNA"/>
</dbReference>
<protein>
    <submittedName>
        <fullName evidence="2">Uncharacterized protein</fullName>
    </submittedName>
</protein>
<evidence type="ECO:0000313" key="2">
    <source>
        <dbReference type="EMBL" id="PLW39902.1"/>
    </source>
</evidence>
<name>A0A2N5UQ67_9BASI</name>
<dbReference type="Proteomes" id="UP000235392">
    <property type="component" value="Unassembled WGS sequence"/>
</dbReference>
<feature type="region of interest" description="Disordered" evidence="1">
    <location>
        <begin position="23"/>
        <end position="62"/>
    </location>
</feature>
<evidence type="ECO:0000256" key="1">
    <source>
        <dbReference type="SAM" id="MobiDB-lite"/>
    </source>
</evidence>
<comment type="caution">
    <text evidence="2">The sequence shown here is derived from an EMBL/GenBank/DDBJ whole genome shotgun (WGS) entry which is preliminary data.</text>
</comment>
<proteinExistence type="predicted"/>
<organism evidence="2 3">
    <name type="scientific">Puccinia coronata f. sp. avenae</name>
    <dbReference type="NCBI Taxonomy" id="200324"/>
    <lineage>
        <taxon>Eukaryota</taxon>
        <taxon>Fungi</taxon>
        <taxon>Dikarya</taxon>
        <taxon>Basidiomycota</taxon>
        <taxon>Pucciniomycotina</taxon>
        <taxon>Pucciniomycetes</taxon>
        <taxon>Pucciniales</taxon>
        <taxon>Pucciniaceae</taxon>
        <taxon>Puccinia</taxon>
    </lineage>
</organism>
<evidence type="ECO:0000313" key="3">
    <source>
        <dbReference type="Proteomes" id="UP000235392"/>
    </source>
</evidence>
<reference evidence="2 3" key="1">
    <citation type="submission" date="2017-11" db="EMBL/GenBank/DDBJ databases">
        <title>De novo assembly and phasing of dikaryotic genomes from two isolates of Puccinia coronata f. sp. avenae, the causal agent of oat crown rust.</title>
        <authorList>
            <person name="Miller M.E."/>
            <person name="Zhang Y."/>
            <person name="Omidvar V."/>
            <person name="Sperschneider J."/>
            <person name="Schwessinger B."/>
            <person name="Raley C."/>
            <person name="Palmer J.M."/>
            <person name="Garnica D."/>
            <person name="Upadhyaya N."/>
            <person name="Rathjen J."/>
            <person name="Taylor J.M."/>
            <person name="Park R.F."/>
            <person name="Dodds P.N."/>
            <person name="Hirsch C.D."/>
            <person name="Kianian S.F."/>
            <person name="Figueroa M."/>
        </authorList>
    </citation>
    <scope>NUCLEOTIDE SEQUENCE [LARGE SCALE GENOMIC DNA]</scope>
    <source>
        <strain evidence="2">12SD80</strain>
    </source>
</reference>
<gene>
    <name evidence="2" type="ORF">PCASD_07874</name>
</gene>
<dbReference type="AlphaFoldDB" id="A0A2N5UQ67"/>
<sequence>MANIPVTTPTPAQRLEAVEIGVSKWHSESKKARNQPAPESPDSETASESSKQGGHSGSVSLCSSVSLGSSLAGINNEYLSPSHNGKMTWLELLKAPIHIQTPQPATIPQE</sequence>